<feature type="region of interest" description="Disordered" evidence="1">
    <location>
        <begin position="474"/>
        <end position="531"/>
    </location>
</feature>
<dbReference type="Pfam" id="PF10938">
    <property type="entry name" value="YfdX"/>
    <property type="match status" value="1"/>
</dbReference>
<feature type="region of interest" description="Disordered" evidence="1">
    <location>
        <begin position="320"/>
        <end position="343"/>
    </location>
</feature>
<reference evidence="3 4" key="1">
    <citation type="submission" date="2018-03" db="EMBL/GenBank/DDBJ databases">
        <title>Draft Genome Sequences of the Obligatory Marine Myxobacteria Enhygromyxa salina SWB007.</title>
        <authorList>
            <person name="Poehlein A."/>
            <person name="Moghaddam J.A."/>
            <person name="Harms H."/>
            <person name="Alanjari M."/>
            <person name="Koenig G.M."/>
            <person name="Daniel R."/>
            <person name="Schaeberle T.F."/>
        </authorList>
    </citation>
    <scope>NUCLEOTIDE SEQUENCE [LARGE SCALE GENOMIC DNA]</scope>
    <source>
        <strain evidence="3 4">SWB007</strain>
    </source>
</reference>
<dbReference type="EMBL" id="PVNL01000064">
    <property type="protein sequence ID" value="PRQ06882.1"/>
    <property type="molecule type" value="Genomic_DNA"/>
</dbReference>
<feature type="signal peptide" evidence="2">
    <location>
        <begin position="1"/>
        <end position="21"/>
    </location>
</feature>
<feature type="compositionally biased region" description="Low complexity" evidence="1">
    <location>
        <begin position="503"/>
        <end position="531"/>
    </location>
</feature>
<accession>A0A2S9YP85</accession>
<dbReference type="Proteomes" id="UP000238823">
    <property type="component" value="Unassembled WGS sequence"/>
</dbReference>
<sequence length="531" mass="57089">MKTSNSILSTSVLTVALVALAGCEKSADTDMTKPTGPEIGKKADEPPGGEDQPIAVDPTTAEPGADETDAAKVDAQIAPTVDDESAKALVETGREVAAAIGAAIDAIDANQPDEARASLTKAQEGLDEIKATRPNIEIVVATWRGNRGLTIASTQPAVDTVPLLAMLTQVDTHDAEAIKARHELRKGQNSKSVSNADKVDDLGLVDANLIYQELDMPIAATEIHVAEAQELLDQAKPAQAKELLVRAVSSFDVIQRVVGAPEYKAYRLVRDAQAAFARGDASKAQEQLDMAAQLLEPLGQDQRDPQSQKLVTMLLEDLAPLRGKQQTGDTPDQKPEGTKPEATNQLDAFRRVERHAMSLVRRAAMRSVMESRQEQEFLALADALMWLEIAESEGVLDQARNERAGTHLMEAKAVLASARDNATPAAKPKFDDLHARVEKLTKLESATPRQPDAIESELRRIGFDLRMMMLDLGMAPADQDRDKTKREDKPKAKTPPKAEPKDANQPAANKPAANNPAANKPAANKPDGSQG</sequence>
<evidence type="ECO:0000313" key="3">
    <source>
        <dbReference type="EMBL" id="PRQ06882.1"/>
    </source>
</evidence>
<feature type="compositionally biased region" description="Basic and acidic residues" evidence="1">
    <location>
        <begin position="478"/>
        <end position="502"/>
    </location>
</feature>
<dbReference type="AlphaFoldDB" id="A0A2S9YP85"/>
<evidence type="ECO:0000313" key="4">
    <source>
        <dbReference type="Proteomes" id="UP000238823"/>
    </source>
</evidence>
<feature type="chain" id="PRO_5015547721" evidence="2">
    <location>
        <begin position="22"/>
        <end position="531"/>
    </location>
</feature>
<dbReference type="RefSeq" id="WP_106090410.1">
    <property type="nucleotide sequence ID" value="NZ_PVNL01000064.1"/>
</dbReference>
<organism evidence="3 4">
    <name type="scientific">Enhygromyxa salina</name>
    <dbReference type="NCBI Taxonomy" id="215803"/>
    <lineage>
        <taxon>Bacteria</taxon>
        <taxon>Pseudomonadati</taxon>
        <taxon>Myxococcota</taxon>
        <taxon>Polyangia</taxon>
        <taxon>Nannocystales</taxon>
        <taxon>Nannocystaceae</taxon>
        <taxon>Enhygromyxa</taxon>
    </lineage>
</organism>
<protein>
    <submittedName>
        <fullName evidence="3">YfdX protein</fullName>
    </submittedName>
</protein>
<proteinExistence type="predicted"/>
<feature type="region of interest" description="Disordered" evidence="1">
    <location>
        <begin position="25"/>
        <end position="68"/>
    </location>
</feature>
<keyword evidence="2" id="KW-0732">Signal</keyword>
<evidence type="ECO:0000256" key="2">
    <source>
        <dbReference type="SAM" id="SignalP"/>
    </source>
</evidence>
<dbReference type="PROSITE" id="PS51257">
    <property type="entry name" value="PROKAR_LIPOPROTEIN"/>
    <property type="match status" value="1"/>
</dbReference>
<gene>
    <name evidence="3" type="ORF">ENSA7_34200</name>
</gene>
<name>A0A2S9YP85_9BACT</name>
<evidence type="ECO:0000256" key="1">
    <source>
        <dbReference type="SAM" id="MobiDB-lite"/>
    </source>
</evidence>
<dbReference type="InterPro" id="IPR021236">
    <property type="entry name" value="Uncharacterised_YfdX"/>
</dbReference>
<comment type="caution">
    <text evidence="3">The sequence shown here is derived from an EMBL/GenBank/DDBJ whole genome shotgun (WGS) entry which is preliminary data.</text>
</comment>